<evidence type="ECO:0000313" key="2">
    <source>
        <dbReference type="Proteomes" id="UP000829196"/>
    </source>
</evidence>
<evidence type="ECO:0000313" key="1">
    <source>
        <dbReference type="EMBL" id="KAI0528745.1"/>
    </source>
</evidence>
<proteinExistence type="predicted"/>
<protein>
    <submittedName>
        <fullName evidence="1">Uncharacterized protein</fullName>
    </submittedName>
</protein>
<name>A0A8T3CAE8_DENNO</name>
<organism evidence="1 2">
    <name type="scientific">Dendrobium nobile</name>
    <name type="common">Orchid</name>
    <dbReference type="NCBI Taxonomy" id="94219"/>
    <lineage>
        <taxon>Eukaryota</taxon>
        <taxon>Viridiplantae</taxon>
        <taxon>Streptophyta</taxon>
        <taxon>Embryophyta</taxon>
        <taxon>Tracheophyta</taxon>
        <taxon>Spermatophyta</taxon>
        <taxon>Magnoliopsida</taxon>
        <taxon>Liliopsida</taxon>
        <taxon>Asparagales</taxon>
        <taxon>Orchidaceae</taxon>
        <taxon>Epidendroideae</taxon>
        <taxon>Malaxideae</taxon>
        <taxon>Dendrobiinae</taxon>
        <taxon>Dendrobium</taxon>
    </lineage>
</organism>
<gene>
    <name evidence="1" type="ORF">KFK09_001287</name>
</gene>
<dbReference type="AlphaFoldDB" id="A0A8T3CAE8"/>
<reference evidence="1" key="1">
    <citation type="journal article" date="2022" name="Front. Genet.">
        <title>Chromosome-Scale Assembly of the Dendrobium nobile Genome Provides Insights Into the Molecular Mechanism of the Biosynthesis of the Medicinal Active Ingredient of Dendrobium.</title>
        <authorList>
            <person name="Xu Q."/>
            <person name="Niu S.-C."/>
            <person name="Li K.-L."/>
            <person name="Zheng P.-J."/>
            <person name="Zhang X.-J."/>
            <person name="Jia Y."/>
            <person name="Liu Y."/>
            <person name="Niu Y.-X."/>
            <person name="Yu L.-H."/>
            <person name="Chen D.-F."/>
            <person name="Zhang G.-Q."/>
        </authorList>
    </citation>
    <scope>NUCLEOTIDE SEQUENCE</scope>
    <source>
        <tissue evidence="1">Leaf</tissue>
    </source>
</reference>
<dbReference type="EMBL" id="JAGYWB010000002">
    <property type="protein sequence ID" value="KAI0528745.1"/>
    <property type="molecule type" value="Genomic_DNA"/>
</dbReference>
<accession>A0A8T3CAE8</accession>
<sequence>MEKLDLLQMLTFRSIRNGSLPKWLLKLLRQRGLQNDSNDDFHLYLRYKMEVFRECLKGGSYWDLILQHGPQVSSRNNNFVYYLRYSKQPYV</sequence>
<keyword evidence="2" id="KW-1185">Reference proteome</keyword>
<dbReference type="Proteomes" id="UP000829196">
    <property type="component" value="Unassembled WGS sequence"/>
</dbReference>
<comment type="caution">
    <text evidence="1">The sequence shown here is derived from an EMBL/GenBank/DDBJ whole genome shotgun (WGS) entry which is preliminary data.</text>
</comment>